<dbReference type="Pfam" id="PF01551">
    <property type="entry name" value="Peptidase_M23"/>
    <property type="match status" value="1"/>
</dbReference>
<accession>A0A366Y3M2</accession>
<feature type="domain" description="M23ase beta-sheet core" evidence="3">
    <location>
        <begin position="160"/>
        <end position="252"/>
    </location>
</feature>
<feature type="compositionally biased region" description="Basic residues" evidence="1">
    <location>
        <begin position="10"/>
        <end position="19"/>
    </location>
</feature>
<keyword evidence="2" id="KW-0812">Transmembrane</keyword>
<dbReference type="InterPro" id="IPR050570">
    <property type="entry name" value="Cell_wall_metabolism_enzyme"/>
</dbReference>
<name>A0A366Y3M2_9BACI</name>
<evidence type="ECO:0000313" key="5">
    <source>
        <dbReference type="Proteomes" id="UP000253314"/>
    </source>
</evidence>
<dbReference type="EMBL" id="QOCW01000001">
    <property type="protein sequence ID" value="RBW71599.1"/>
    <property type="molecule type" value="Genomic_DNA"/>
</dbReference>
<feature type="compositionally biased region" description="Basic and acidic residues" evidence="1">
    <location>
        <begin position="33"/>
        <end position="44"/>
    </location>
</feature>
<comment type="caution">
    <text evidence="4">The sequence shown here is derived from an EMBL/GenBank/DDBJ whole genome shotgun (WGS) entry which is preliminary data.</text>
</comment>
<evidence type="ECO:0000256" key="1">
    <source>
        <dbReference type="SAM" id="MobiDB-lite"/>
    </source>
</evidence>
<keyword evidence="5" id="KW-1185">Reference proteome</keyword>
<dbReference type="Gene3D" id="2.70.70.10">
    <property type="entry name" value="Glucose Permease (Domain IIA)"/>
    <property type="match status" value="1"/>
</dbReference>
<dbReference type="AlphaFoldDB" id="A0A366Y3M2"/>
<evidence type="ECO:0000259" key="3">
    <source>
        <dbReference type="Pfam" id="PF01551"/>
    </source>
</evidence>
<reference evidence="4 5" key="1">
    <citation type="submission" date="2018-07" db="EMBL/GenBank/DDBJ databases">
        <title>Lottiidibacillus patelloidae gen. nov., sp. nov., isolated from the intestinal tract of a marine limpet and the reclassification of B. taeanensis BH030017T, B. algicola KMM 3737T and B. hwajinpoensis SW-72T as genus Lottiidibacillus.</title>
        <authorList>
            <person name="Liu R."/>
            <person name="Huang Z."/>
        </authorList>
    </citation>
    <scope>NUCLEOTIDE SEQUENCE [LARGE SCALE GENOMIC DNA]</scope>
    <source>
        <strain evidence="4 5">BH030017</strain>
    </source>
</reference>
<dbReference type="InterPro" id="IPR016047">
    <property type="entry name" value="M23ase_b-sheet_dom"/>
</dbReference>
<dbReference type="Proteomes" id="UP000253314">
    <property type="component" value="Unassembled WGS sequence"/>
</dbReference>
<dbReference type="CDD" id="cd12797">
    <property type="entry name" value="M23_peptidase"/>
    <property type="match status" value="1"/>
</dbReference>
<dbReference type="OrthoDB" id="2986589at2"/>
<dbReference type="PANTHER" id="PTHR21666:SF274">
    <property type="entry name" value="STAGE IV SPORULATION PROTEIN FA"/>
    <property type="match status" value="1"/>
</dbReference>
<keyword evidence="2" id="KW-1133">Transmembrane helix</keyword>
<dbReference type="GO" id="GO:0004222">
    <property type="term" value="F:metalloendopeptidase activity"/>
    <property type="evidence" value="ECO:0007669"/>
    <property type="project" value="TreeGrafter"/>
</dbReference>
<sequence>MKKSIDEVRKRHKERKKERTRYDNFQSQPPFIEEEKEHSISSPFKKEEQPLHPLFNKEAFLIKITLSVCLFLIVGILFKQNTPFAQTGQQVVRHSFQQEFQFAAVSSWYEEQFGKPLVLFPEKKTDTNNEQKNQFVNSFAEAYAVPASGKVTENFSKNGQGILLETGPDEQIGAVREGFVSFIGEEEDIGKTVVIQHDDGSESWYGKLANIEVKLYDFVERGEQVGSATTDQDANLGIFYFALKQGESFIDPIQVISFD</sequence>
<gene>
    <name evidence="4" type="ORF">DS031_02300</name>
</gene>
<dbReference type="RefSeq" id="WP_113804347.1">
    <property type="nucleotide sequence ID" value="NZ_QOCW01000001.1"/>
</dbReference>
<keyword evidence="2" id="KW-0472">Membrane</keyword>
<dbReference type="SUPFAM" id="SSF51261">
    <property type="entry name" value="Duplicated hybrid motif"/>
    <property type="match status" value="1"/>
</dbReference>
<protein>
    <submittedName>
        <fullName evidence="4">M23 family peptidase</fullName>
    </submittedName>
</protein>
<dbReference type="InterPro" id="IPR011055">
    <property type="entry name" value="Dup_hybrid_motif"/>
</dbReference>
<dbReference type="PANTHER" id="PTHR21666">
    <property type="entry name" value="PEPTIDASE-RELATED"/>
    <property type="match status" value="1"/>
</dbReference>
<organism evidence="4 5">
    <name type="scientific">Bacillus taeanensis</name>
    <dbReference type="NCBI Taxonomy" id="273032"/>
    <lineage>
        <taxon>Bacteria</taxon>
        <taxon>Bacillati</taxon>
        <taxon>Bacillota</taxon>
        <taxon>Bacilli</taxon>
        <taxon>Bacillales</taxon>
        <taxon>Bacillaceae</taxon>
        <taxon>Bacillus</taxon>
    </lineage>
</organism>
<proteinExistence type="predicted"/>
<evidence type="ECO:0000256" key="2">
    <source>
        <dbReference type="SAM" id="Phobius"/>
    </source>
</evidence>
<feature type="transmembrane region" description="Helical" evidence="2">
    <location>
        <begin position="60"/>
        <end position="78"/>
    </location>
</feature>
<feature type="region of interest" description="Disordered" evidence="1">
    <location>
        <begin position="1"/>
        <end position="44"/>
    </location>
</feature>
<evidence type="ECO:0000313" key="4">
    <source>
        <dbReference type="EMBL" id="RBW71599.1"/>
    </source>
</evidence>